<protein>
    <submittedName>
        <fullName evidence="1">Uncharacterized protein</fullName>
    </submittedName>
</protein>
<sequence>MNNLSNRVNSALVAIPVKHQSLALNNACEGLNKVGADSITLISKRKLLNAQMYAKENQSRYCWEVASHLLKQAYGIKCECPMPRLGDARGNYICTFVDISTGEYRFVHSRSITEGQEVRHV</sequence>
<organism evidence="1 2">
    <name type="scientific">Yersinia similis</name>
    <dbReference type="NCBI Taxonomy" id="367190"/>
    <lineage>
        <taxon>Bacteria</taxon>
        <taxon>Pseudomonadati</taxon>
        <taxon>Pseudomonadota</taxon>
        <taxon>Gammaproteobacteria</taxon>
        <taxon>Enterobacterales</taxon>
        <taxon>Yersiniaceae</taxon>
        <taxon>Yersinia</taxon>
    </lineage>
</organism>
<reference evidence="1 2" key="1">
    <citation type="submission" date="2015-03" db="EMBL/GenBank/DDBJ databases">
        <authorList>
            <person name="Murphy D."/>
        </authorList>
    </citation>
    <scope>NUCLEOTIDE SEQUENCE [LARGE SCALE GENOMIC DNA]</scope>
    <source>
        <strain evidence="1 2">Y233</strain>
    </source>
</reference>
<evidence type="ECO:0000313" key="1">
    <source>
        <dbReference type="EMBL" id="CNI16569.1"/>
    </source>
</evidence>
<accession>A0A0T9QKQ4</accession>
<dbReference type="AlphaFoldDB" id="A0A0T9QKQ4"/>
<gene>
    <name evidence="1" type="ORF">ERS008667_02606</name>
</gene>
<name>A0A0T9QKQ4_9GAMM</name>
<dbReference type="EMBL" id="CQBK01000018">
    <property type="protein sequence ID" value="CNI16569.1"/>
    <property type="molecule type" value="Genomic_DNA"/>
</dbReference>
<proteinExistence type="predicted"/>
<dbReference type="Proteomes" id="UP000038204">
    <property type="component" value="Unassembled WGS sequence"/>
</dbReference>
<dbReference type="RefSeq" id="WP_049599852.1">
    <property type="nucleotide sequence ID" value="NZ_CQBK01000018.1"/>
</dbReference>
<evidence type="ECO:0000313" key="2">
    <source>
        <dbReference type="Proteomes" id="UP000038204"/>
    </source>
</evidence>